<accession>A0A2C6MJX9</accession>
<dbReference type="InterPro" id="IPR036105">
    <property type="entry name" value="DiNase_FeMo-co_biosyn_sf"/>
</dbReference>
<dbReference type="SUPFAM" id="SSF53146">
    <property type="entry name" value="Nitrogenase accessory factor-like"/>
    <property type="match status" value="1"/>
</dbReference>
<protein>
    <submittedName>
        <fullName evidence="1">Uncharacterized protein</fullName>
    </submittedName>
</protein>
<comment type="caution">
    <text evidence="1">The sequence shown here is derived from an EMBL/GenBank/DDBJ whole genome shotgun (WGS) entry which is preliminary data.</text>
</comment>
<dbReference type="Proteomes" id="UP000222564">
    <property type="component" value="Unassembled WGS sequence"/>
</dbReference>
<reference evidence="1 2" key="1">
    <citation type="submission" date="2013-09" db="EMBL/GenBank/DDBJ databases">
        <title>Biodegradation of hydrocarbons in the deep terrestrial subsurface : characterization of a microbial consortium composed of two Desulfotomaculum species originating from a deep geological formation.</title>
        <authorList>
            <person name="Aullo T."/>
            <person name="Berlendis S."/>
            <person name="Lascourreges J.-F."/>
            <person name="Dessort D."/>
            <person name="Saint-Laurent S."/>
            <person name="Schraauwers B."/>
            <person name="Mas J."/>
            <person name="Magot M."/>
            <person name="Ranchou-Peyruse A."/>
        </authorList>
    </citation>
    <scope>NUCLEOTIDE SEQUENCE [LARGE SCALE GENOMIC DNA]</scope>
    <source>
        <strain evidence="1 2">Bs107</strain>
    </source>
</reference>
<evidence type="ECO:0000313" key="1">
    <source>
        <dbReference type="EMBL" id="PHJ39846.1"/>
    </source>
</evidence>
<name>A0A2C6MJX9_9FIRM</name>
<gene>
    <name evidence="1" type="ORF">P378_01135</name>
</gene>
<keyword evidence="2" id="KW-1185">Reference proteome</keyword>
<dbReference type="AlphaFoldDB" id="A0A2C6MJX9"/>
<sequence length="30" mass="3311">MKIAMPAKSGWVNEHFGTTQEFAIPHVALV</sequence>
<dbReference type="EMBL" id="AWQQ01000007">
    <property type="protein sequence ID" value="PHJ39846.1"/>
    <property type="molecule type" value="Genomic_DNA"/>
</dbReference>
<evidence type="ECO:0000313" key="2">
    <source>
        <dbReference type="Proteomes" id="UP000222564"/>
    </source>
</evidence>
<organism evidence="1 2">
    <name type="scientific">Desulforamulus profundi</name>
    <dbReference type="NCBI Taxonomy" id="1383067"/>
    <lineage>
        <taxon>Bacteria</taxon>
        <taxon>Bacillati</taxon>
        <taxon>Bacillota</taxon>
        <taxon>Clostridia</taxon>
        <taxon>Eubacteriales</taxon>
        <taxon>Peptococcaceae</taxon>
        <taxon>Desulforamulus</taxon>
    </lineage>
</organism>
<proteinExistence type="predicted"/>